<proteinExistence type="predicted"/>
<evidence type="ECO:0000313" key="2">
    <source>
        <dbReference type="Proteomes" id="UP000605427"/>
    </source>
</evidence>
<dbReference type="EMBL" id="BMDD01000002">
    <property type="protein sequence ID" value="GGH77912.1"/>
    <property type="molecule type" value="Genomic_DNA"/>
</dbReference>
<name>A0ABQ1ZT69_9BACL</name>
<sequence length="257" mass="28701">MNIQEKVLARIQEHGSEITVTDTNVLYEEKGRFRVLGFADGDVQGAMDLDDPRRIVLEYPRAIIYLMEHNEPGFERAFIIGHGIGTIAGYFADRDMRTAEISPAIASISRTYFGYAGPEVNVGDGRQLLNQEADGSLDYIVLDAFTEKGTPWHLFTREFWSLADLKLNERGAVLLNVFGRGQRDSFIDAVWAGLSEAFAHIRGFALPPDDPRDTTNRILIGGKRAAQAKLGQMAGFQPAEPERGTVLEDEMFGYRQE</sequence>
<comment type="caution">
    <text evidence="1">The sequence shown here is derived from an EMBL/GenBank/DDBJ whole genome shotgun (WGS) entry which is preliminary data.</text>
</comment>
<dbReference type="NCBIfam" id="NF037959">
    <property type="entry name" value="MFS_SpdSyn"/>
    <property type="match status" value="1"/>
</dbReference>
<keyword evidence="2" id="KW-1185">Reference proteome</keyword>
<dbReference type="InterPro" id="IPR029063">
    <property type="entry name" value="SAM-dependent_MTases_sf"/>
</dbReference>
<dbReference type="RefSeq" id="WP_172247417.1">
    <property type="nucleotide sequence ID" value="NZ_BMDD01000002.1"/>
</dbReference>
<gene>
    <name evidence="1" type="ORF">GCM10007362_22380</name>
</gene>
<dbReference type="SUPFAM" id="SSF53335">
    <property type="entry name" value="S-adenosyl-L-methionine-dependent methyltransferases"/>
    <property type="match status" value="1"/>
</dbReference>
<protein>
    <recommendedName>
        <fullName evidence="3">Spermidine synthase</fullName>
    </recommendedName>
</protein>
<accession>A0ABQ1ZT69</accession>
<dbReference type="Proteomes" id="UP000605427">
    <property type="component" value="Unassembled WGS sequence"/>
</dbReference>
<evidence type="ECO:0000313" key="1">
    <source>
        <dbReference type="EMBL" id="GGH77912.1"/>
    </source>
</evidence>
<organism evidence="1 2">
    <name type="scientific">Saccharibacillus endophyticus</name>
    <dbReference type="NCBI Taxonomy" id="2060666"/>
    <lineage>
        <taxon>Bacteria</taxon>
        <taxon>Bacillati</taxon>
        <taxon>Bacillota</taxon>
        <taxon>Bacilli</taxon>
        <taxon>Bacillales</taxon>
        <taxon>Paenibacillaceae</taxon>
        <taxon>Saccharibacillus</taxon>
    </lineage>
</organism>
<dbReference type="Gene3D" id="3.40.50.150">
    <property type="entry name" value="Vaccinia Virus protein VP39"/>
    <property type="match status" value="1"/>
</dbReference>
<reference evidence="2" key="1">
    <citation type="journal article" date="2019" name="Int. J. Syst. Evol. Microbiol.">
        <title>The Global Catalogue of Microorganisms (GCM) 10K type strain sequencing project: providing services to taxonomists for standard genome sequencing and annotation.</title>
        <authorList>
            <consortium name="The Broad Institute Genomics Platform"/>
            <consortium name="The Broad Institute Genome Sequencing Center for Infectious Disease"/>
            <person name="Wu L."/>
            <person name="Ma J."/>
        </authorList>
    </citation>
    <scope>NUCLEOTIDE SEQUENCE [LARGE SCALE GENOMIC DNA]</scope>
    <source>
        <strain evidence="2">CCM 8702</strain>
    </source>
</reference>
<evidence type="ECO:0008006" key="3">
    <source>
        <dbReference type="Google" id="ProtNLM"/>
    </source>
</evidence>